<accession>A0A0V0HI06</accession>
<organism evidence="1">
    <name type="scientific">Solanum chacoense</name>
    <name type="common">Chaco potato</name>
    <dbReference type="NCBI Taxonomy" id="4108"/>
    <lineage>
        <taxon>Eukaryota</taxon>
        <taxon>Viridiplantae</taxon>
        <taxon>Streptophyta</taxon>
        <taxon>Embryophyta</taxon>
        <taxon>Tracheophyta</taxon>
        <taxon>Spermatophyta</taxon>
        <taxon>Magnoliopsida</taxon>
        <taxon>eudicotyledons</taxon>
        <taxon>Gunneridae</taxon>
        <taxon>Pentapetalae</taxon>
        <taxon>asterids</taxon>
        <taxon>lamiids</taxon>
        <taxon>Solanales</taxon>
        <taxon>Solanaceae</taxon>
        <taxon>Solanoideae</taxon>
        <taxon>Solaneae</taxon>
        <taxon>Solanum</taxon>
    </lineage>
</organism>
<dbReference type="EMBL" id="GEDG01019254">
    <property type="protein sequence ID" value="JAP20094.1"/>
    <property type="molecule type" value="Transcribed_RNA"/>
</dbReference>
<name>A0A0V0HI06_SOLCH</name>
<proteinExistence type="predicted"/>
<evidence type="ECO:0000313" key="1">
    <source>
        <dbReference type="EMBL" id="JAP20094.1"/>
    </source>
</evidence>
<protein>
    <submittedName>
        <fullName evidence="1">Putative ovule protein</fullName>
    </submittedName>
</protein>
<sequence>MLKQWNGSLRCFGRLQKQGGTTVRRWRKKDVFSEIYCARNYNKYGRYISLINVKGRRRAMIIISKLTLNSG</sequence>
<reference evidence="1" key="1">
    <citation type="submission" date="2015-12" db="EMBL/GenBank/DDBJ databases">
        <title>Gene expression during late stages of embryo sac development: a critical building block for successful pollen-pistil interactions.</title>
        <authorList>
            <person name="Liu Y."/>
            <person name="Joly V."/>
            <person name="Sabar M."/>
            <person name="Matton D.P."/>
        </authorList>
    </citation>
    <scope>NUCLEOTIDE SEQUENCE</scope>
</reference>
<dbReference type="AlphaFoldDB" id="A0A0V0HI06"/>